<dbReference type="InterPro" id="IPR036047">
    <property type="entry name" value="F-box-like_dom_sf"/>
</dbReference>
<dbReference type="PANTHER" id="PTHR46758:SF2">
    <property type="entry name" value="OJ1485_B09.11 PROTEIN"/>
    <property type="match status" value="1"/>
</dbReference>
<feature type="region of interest" description="Disordered" evidence="5">
    <location>
        <begin position="428"/>
        <end position="469"/>
    </location>
</feature>
<dbReference type="Gene3D" id="1.25.40.10">
    <property type="entry name" value="Tetratricopeptide repeat domain"/>
    <property type="match status" value="1"/>
</dbReference>
<dbReference type="EMBL" id="HBGV01004872">
    <property type="protein sequence ID" value="CAD9477894.1"/>
    <property type="molecule type" value="Transcribed_RNA"/>
</dbReference>
<feature type="region of interest" description="Disordered" evidence="5">
    <location>
        <begin position="106"/>
        <end position="127"/>
    </location>
</feature>
<evidence type="ECO:0000259" key="6">
    <source>
        <dbReference type="PROSITE" id="PS50865"/>
    </source>
</evidence>
<dbReference type="Gene3D" id="6.10.140.2220">
    <property type="match status" value="1"/>
</dbReference>
<name>A0A7S2H1Y7_9STRA</name>
<dbReference type="Pfam" id="PF01753">
    <property type="entry name" value="zf-MYND"/>
    <property type="match status" value="1"/>
</dbReference>
<feature type="compositionally biased region" description="Low complexity" evidence="5">
    <location>
        <begin position="442"/>
        <end position="466"/>
    </location>
</feature>
<keyword evidence="3" id="KW-0862">Zinc</keyword>
<keyword evidence="2 4" id="KW-0863">Zinc-finger</keyword>
<dbReference type="InterPro" id="IPR002893">
    <property type="entry name" value="Znf_MYND"/>
</dbReference>
<protein>
    <recommendedName>
        <fullName evidence="6">MYND-type domain-containing protein</fullName>
    </recommendedName>
</protein>
<dbReference type="SUPFAM" id="SSF81383">
    <property type="entry name" value="F-box domain"/>
    <property type="match status" value="1"/>
</dbReference>
<feature type="compositionally biased region" description="Polar residues" evidence="5">
    <location>
        <begin position="431"/>
        <end position="441"/>
    </location>
</feature>
<dbReference type="GO" id="GO:0008270">
    <property type="term" value="F:zinc ion binding"/>
    <property type="evidence" value="ECO:0007669"/>
    <property type="project" value="UniProtKB-KW"/>
</dbReference>
<feature type="domain" description="MYND-type" evidence="6">
    <location>
        <begin position="476"/>
        <end position="503"/>
    </location>
</feature>
<accession>A0A7S2H1Y7</accession>
<reference evidence="7" key="1">
    <citation type="submission" date="2021-01" db="EMBL/GenBank/DDBJ databases">
        <authorList>
            <person name="Corre E."/>
            <person name="Pelletier E."/>
            <person name="Niang G."/>
            <person name="Scheremetjew M."/>
            <person name="Finn R."/>
            <person name="Kale V."/>
            <person name="Holt S."/>
            <person name="Cochrane G."/>
            <person name="Meng A."/>
            <person name="Brown T."/>
            <person name="Cohen L."/>
        </authorList>
    </citation>
    <scope>NUCLEOTIDE SEQUENCE</scope>
    <source>
        <strain evidence="7">CCMP826</strain>
    </source>
</reference>
<evidence type="ECO:0000256" key="4">
    <source>
        <dbReference type="PROSITE-ProRule" id="PRU00134"/>
    </source>
</evidence>
<dbReference type="PROSITE" id="PS50865">
    <property type="entry name" value="ZF_MYND_2"/>
    <property type="match status" value="1"/>
</dbReference>
<keyword evidence="1" id="KW-0479">Metal-binding</keyword>
<sequence>MTDQLVSTMKRTLASFLCSSASSSGPTSSLSTTSEPFSPPRKRIRLEHHGRNNDGDDEEMEECSYVAERKRALGAGTPPLLVSPAPVDSDALARLLQRKKRFSRFDDEEDEKIKNSNKEGKKKAKTFTGEEEEPLLLCSLPPEVIVDGILSYLCTTSDRFALQTSCKLFRHLSNSPSLLRELHLFGNKKDNNSKGSEDGDDGGNNTTTSDSGLIADLDTPDNACAKLAKYARAGNTEAIYMLGMIRSYCHGQVEQGASLLKLNSSLGCPRSLYALALILRDSRRNESRSYLSLAAQEGYLPAWQELLPAPEMKAKYGDLDAKVLRSYLDPPCLNRLLGRHYLYCRAVREVQTSHCWNPLCGRWAYKATAREPVSTTTASSAAPAASNTLGTDPVQSYDSFSESLQQVEALLYYPTGASTGSDSALSVAHSDASTSTNLQPISHTQSNNSQTMTTTSQSTSTDTPPSKLRVSRMKMCSQCRRAKYCSKLCQVYDWRSGKHKMECQYLRHH</sequence>
<evidence type="ECO:0000313" key="7">
    <source>
        <dbReference type="EMBL" id="CAD9477894.1"/>
    </source>
</evidence>
<evidence type="ECO:0000256" key="2">
    <source>
        <dbReference type="ARBA" id="ARBA00022771"/>
    </source>
</evidence>
<dbReference type="SUPFAM" id="SSF144232">
    <property type="entry name" value="HIT/MYND zinc finger-like"/>
    <property type="match status" value="1"/>
</dbReference>
<gene>
    <name evidence="7" type="ORF">HTAM1171_LOCUS2937</name>
</gene>
<proteinExistence type="predicted"/>
<evidence type="ECO:0000256" key="1">
    <source>
        <dbReference type="ARBA" id="ARBA00022723"/>
    </source>
</evidence>
<evidence type="ECO:0000256" key="5">
    <source>
        <dbReference type="SAM" id="MobiDB-lite"/>
    </source>
</evidence>
<dbReference type="PANTHER" id="PTHR46758">
    <property type="entry name" value="MYND DOMAIN-CONTAINING"/>
    <property type="match status" value="1"/>
</dbReference>
<dbReference type="InterPro" id="IPR044508">
    <property type="entry name" value="At5g50450/At1g67340-like"/>
</dbReference>
<evidence type="ECO:0000256" key="3">
    <source>
        <dbReference type="ARBA" id="ARBA00022833"/>
    </source>
</evidence>
<feature type="region of interest" description="Disordered" evidence="5">
    <location>
        <begin position="19"/>
        <end position="63"/>
    </location>
</feature>
<feature type="compositionally biased region" description="Low complexity" evidence="5">
    <location>
        <begin position="19"/>
        <end position="36"/>
    </location>
</feature>
<dbReference type="InterPro" id="IPR011990">
    <property type="entry name" value="TPR-like_helical_dom_sf"/>
</dbReference>
<feature type="region of interest" description="Disordered" evidence="5">
    <location>
        <begin position="189"/>
        <end position="214"/>
    </location>
</feature>
<organism evidence="7">
    <name type="scientific">Helicotheca tamesis</name>
    <dbReference type="NCBI Taxonomy" id="374047"/>
    <lineage>
        <taxon>Eukaryota</taxon>
        <taxon>Sar</taxon>
        <taxon>Stramenopiles</taxon>
        <taxon>Ochrophyta</taxon>
        <taxon>Bacillariophyta</taxon>
        <taxon>Mediophyceae</taxon>
        <taxon>Lithodesmiophycidae</taxon>
        <taxon>Lithodesmiales</taxon>
        <taxon>Lithodesmiaceae</taxon>
        <taxon>Helicotheca</taxon>
    </lineage>
</organism>
<dbReference type="AlphaFoldDB" id="A0A7S2H1Y7"/>